<keyword evidence="2" id="KW-0479">Metal-binding</keyword>
<dbReference type="EMBL" id="CAEZWM010000141">
    <property type="protein sequence ID" value="CAB4663080.1"/>
    <property type="molecule type" value="Genomic_DNA"/>
</dbReference>
<comment type="cofactor">
    <cofactor evidence="1">
        <name>Zn(2+)</name>
        <dbReference type="ChEBI" id="CHEBI:29105"/>
    </cofactor>
</comment>
<feature type="domain" description="Enoyl reductase (ER)" evidence="6">
    <location>
        <begin position="9"/>
        <end position="366"/>
    </location>
</feature>
<dbReference type="Gene3D" id="3.40.50.720">
    <property type="entry name" value="NAD(P)-binding Rossmann-like Domain"/>
    <property type="match status" value="1"/>
</dbReference>
<evidence type="ECO:0000313" key="7">
    <source>
        <dbReference type="EMBL" id="CAB4663080.1"/>
    </source>
</evidence>
<dbReference type="InterPro" id="IPR013154">
    <property type="entry name" value="ADH-like_N"/>
</dbReference>
<proteinExistence type="predicted"/>
<dbReference type="PROSITE" id="PS00059">
    <property type="entry name" value="ADH_ZINC"/>
    <property type="match status" value="1"/>
</dbReference>
<evidence type="ECO:0000256" key="4">
    <source>
        <dbReference type="ARBA" id="ARBA00023002"/>
    </source>
</evidence>
<dbReference type="Pfam" id="PF08240">
    <property type="entry name" value="ADH_N"/>
    <property type="match status" value="1"/>
</dbReference>
<dbReference type="EMBL" id="CAFAAH010000194">
    <property type="protein sequence ID" value="CAB4804597.1"/>
    <property type="molecule type" value="Genomic_DNA"/>
</dbReference>
<dbReference type="InterPro" id="IPR020843">
    <property type="entry name" value="ER"/>
</dbReference>
<dbReference type="PANTHER" id="PTHR43880:SF12">
    <property type="entry name" value="ALCOHOL DEHYDROGENASE CLASS-3"/>
    <property type="match status" value="1"/>
</dbReference>
<dbReference type="AlphaFoldDB" id="A0A6J7DUD7"/>
<evidence type="ECO:0000259" key="6">
    <source>
        <dbReference type="SMART" id="SM00829"/>
    </source>
</evidence>
<dbReference type="CDD" id="cd08279">
    <property type="entry name" value="Zn_ADH_class_III"/>
    <property type="match status" value="1"/>
</dbReference>
<evidence type="ECO:0000256" key="2">
    <source>
        <dbReference type="ARBA" id="ARBA00022723"/>
    </source>
</evidence>
<dbReference type="SUPFAM" id="SSF51735">
    <property type="entry name" value="NAD(P)-binding Rossmann-fold domains"/>
    <property type="match status" value="1"/>
</dbReference>
<dbReference type="SMART" id="SM00829">
    <property type="entry name" value="PKS_ER"/>
    <property type="match status" value="1"/>
</dbReference>
<evidence type="ECO:0000313" key="9">
    <source>
        <dbReference type="EMBL" id="CAB4874286.1"/>
    </source>
</evidence>
<dbReference type="EMBL" id="CAFBLK010000191">
    <property type="protein sequence ID" value="CAB4874286.1"/>
    <property type="molecule type" value="Genomic_DNA"/>
</dbReference>
<gene>
    <name evidence="7" type="ORF">UFOPK2242_01090</name>
    <name evidence="8" type="ORF">UFOPK2996_01257</name>
    <name evidence="9" type="ORF">UFOPK3317_01062</name>
    <name evidence="10" type="ORF">UFOPK3974_01221</name>
</gene>
<dbReference type="InterPro" id="IPR002328">
    <property type="entry name" value="ADH_Zn_CS"/>
</dbReference>
<keyword evidence="4" id="KW-0560">Oxidoreductase</keyword>
<reference evidence="9" key="1">
    <citation type="submission" date="2020-05" db="EMBL/GenBank/DDBJ databases">
        <authorList>
            <person name="Chiriac C."/>
            <person name="Salcher M."/>
            <person name="Ghai R."/>
            <person name="Kavagutti S V."/>
        </authorList>
    </citation>
    <scope>NUCLEOTIDE SEQUENCE</scope>
</reference>
<protein>
    <submittedName>
        <fullName evidence="9">Unannotated protein</fullName>
    </submittedName>
</protein>
<dbReference type="SUPFAM" id="SSF50129">
    <property type="entry name" value="GroES-like"/>
    <property type="match status" value="2"/>
</dbReference>
<dbReference type="Gene3D" id="3.90.180.10">
    <property type="entry name" value="Medium-chain alcohol dehydrogenases, catalytic domain"/>
    <property type="match status" value="1"/>
</dbReference>
<dbReference type="GO" id="GO:0005829">
    <property type="term" value="C:cytosol"/>
    <property type="evidence" value="ECO:0007669"/>
    <property type="project" value="TreeGrafter"/>
</dbReference>
<dbReference type="FunFam" id="3.40.50.720:FF:000003">
    <property type="entry name" value="S-(hydroxymethyl)glutathione dehydrogenase"/>
    <property type="match status" value="1"/>
</dbReference>
<sequence length="368" mass="38378">MTKAAVYATLQQPLEIMELNLMDPQVGEVRIALGASGVCHSDLSVINGTLPIPPPAVLGHEGAGTVVAIGAGVTNVKVGDHVVISWVPQCGTCYTCSRDQGELCETGATASMFGTMLDYTSRFSMKDGTAVAQMSAAGTFSEETVVPAISCVKIPDDVPFQIAALIGCGVLTGFGAAVNTANIREGDNVVVVGAGGVGLNTIQGAKHKGAGKIIAVDMVDGKLETALSVGATHTVNASGGDALEQIMALTDGRGADVAFEVIGLPATIRQSFDMTRKGGETVIVGVPRLDQTMEFNPGMDFVIAEKTLKGCWYGGANVHRDVPMLISQYKNGSLKLDELISREIKLEDVNAAMDEMHQGHIARSVIVY</sequence>
<evidence type="ECO:0000256" key="1">
    <source>
        <dbReference type="ARBA" id="ARBA00001947"/>
    </source>
</evidence>
<dbReference type="GO" id="GO:0046294">
    <property type="term" value="P:formaldehyde catabolic process"/>
    <property type="evidence" value="ECO:0007669"/>
    <property type="project" value="TreeGrafter"/>
</dbReference>
<dbReference type="InterPro" id="IPR036291">
    <property type="entry name" value="NAD(P)-bd_dom_sf"/>
</dbReference>
<dbReference type="GO" id="GO:0008270">
    <property type="term" value="F:zinc ion binding"/>
    <property type="evidence" value="ECO:0007669"/>
    <property type="project" value="InterPro"/>
</dbReference>
<evidence type="ECO:0000313" key="10">
    <source>
        <dbReference type="EMBL" id="CAB4996008.1"/>
    </source>
</evidence>
<name>A0A6J7DUD7_9ZZZZ</name>
<keyword evidence="5" id="KW-0520">NAD</keyword>
<evidence type="ECO:0000313" key="8">
    <source>
        <dbReference type="EMBL" id="CAB4804597.1"/>
    </source>
</evidence>
<dbReference type="InterPro" id="IPR011032">
    <property type="entry name" value="GroES-like_sf"/>
</dbReference>
<evidence type="ECO:0000256" key="5">
    <source>
        <dbReference type="ARBA" id="ARBA00023027"/>
    </source>
</evidence>
<dbReference type="Pfam" id="PF00107">
    <property type="entry name" value="ADH_zinc_N"/>
    <property type="match status" value="1"/>
</dbReference>
<organism evidence="9">
    <name type="scientific">freshwater metagenome</name>
    <dbReference type="NCBI Taxonomy" id="449393"/>
    <lineage>
        <taxon>unclassified sequences</taxon>
        <taxon>metagenomes</taxon>
        <taxon>ecological metagenomes</taxon>
    </lineage>
</organism>
<dbReference type="PANTHER" id="PTHR43880">
    <property type="entry name" value="ALCOHOL DEHYDROGENASE"/>
    <property type="match status" value="1"/>
</dbReference>
<dbReference type="InterPro" id="IPR013149">
    <property type="entry name" value="ADH-like_C"/>
</dbReference>
<accession>A0A6J7DUD7</accession>
<evidence type="ECO:0000256" key="3">
    <source>
        <dbReference type="ARBA" id="ARBA00022833"/>
    </source>
</evidence>
<dbReference type="EMBL" id="CAFBOR010000187">
    <property type="protein sequence ID" value="CAB4996008.1"/>
    <property type="molecule type" value="Genomic_DNA"/>
</dbReference>
<dbReference type="GO" id="GO:0051903">
    <property type="term" value="F:S-(hydroxymethyl)glutathione dehydrogenase [NAD(P)+] activity"/>
    <property type="evidence" value="ECO:0007669"/>
    <property type="project" value="TreeGrafter"/>
</dbReference>
<keyword evidence="3" id="KW-0862">Zinc</keyword>